<organism evidence="2 3">
    <name type="scientific">Reticulomyxa filosa</name>
    <dbReference type="NCBI Taxonomy" id="46433"/>
    <lineage>
        <taxon>Eukaryota</taxon>
        <taxon>Sar</taxon>
        <taxon>Rhizaria</taxon>
        <taxon>Retaria</taxon>
        <taxon>Foraminifera</taxon>
        <taxon>Monothalamids</taxon>
        <taxon>Reticulomyxidae</taxon>
        <taxon>Reticulomyxa</taxon>
    </lineage>
</organism>
<gene>
    <name evidence="2" type="ORF">RFI_03176</name>
</gene>
<keyword evidence="3" id="KW-1185">Reference proteome</keyword>
<name>X6P5Y7_RETFI</name>
<proteinExistence type="predicted"/>
<dbReference type="Proteomes" id="UP000023152">
    <property type="component" value="Unassembled WGS sequence"/>
</dbReference>
<reference evidence="2 3" key="1">
    <citation type="journal article" date="2013" name="Curr. Biol.">
        <title>The Genome of the Foraminiferan Reticulomyxa filosa.</title>
        <authorList>
            <person name="Glockner G."/>
            <person name="Hulsmann N."/>
            <person name="Schleicher M."/>
            <person name="Noegel A.A."/>
            <person name="Eichinger L."/>
            <person name="Gallinger C."/>
            <person name="Pawlowski J."/>
            <person name="Sierra R."/>
            <person name="Euteneuer U."/>
            <person name="Pillet L."/>
            <person name="Moustafa A."/>
            <person name="Platzer M."/>
            <person name="Groth M."/>
            <person name="Szafranski K."/>
            <person name="Schliwa M."/>
        </authorList>
    </citation>
    <scope>NUCLEOTIDE SEQUENCE [LARGE SCALE GENOMIC DNA]</scope>
</reference>
<evidence type="ECO:0000313" key="2">
    <source>
        <dbReference type="EMBL" id="ETO33920.1"/>
    </source>
</evidence>
<dbReference type="EMBL" id="ASPP01003031">
    <property type="protein sequence ID" value="ETO33920.1"/>
    <property type="molecule type" value="Genomic_DNA"/>
</dbReference>
<feature type="non-terminal residue" evidence="2">
    <location>
        <position position="106"/>
    </location>
</feature>
<dbReference type="AlphaFoldDB" id="X6P5Y7"/>
<protein>
    <submittedName>
        <fullName evidence="2">Uncharacterized protein</fullName>
    </submittedName>
</protein>
<accession>X6P5Y7</accession>
<evidence type="ECO:0000313" key="3">
    <source>
        <dbReference type="Proteomes" id="UP000023152"/>
    </source>
</evidence>
<sequence length="106" mass="12668">MELMASDIEPYLFMVCNEFKEYQIGNRQGKKTKTKTNAMDSWLNNHSEVDVNNEDEEEKWHMMPQTTTTTTTEEEEEGIFGIRDYLHFLRQLQSKVTNKQLCSYYR</sequence>
<evidence type="ECO:0000256" key="1">
    <source>
        <dbReference type="SAM" id="MobiDB-lite"/>
    </source>
</evidence>
<comment type="caution">
    <text evidence="2">The sequence shown here is derived from an EMBL/GenBank/DDBJ whole genome shotgun (WGS) entry which is preliminary data.</text>
</comment>
<feature type="region of interest" description="Disordered" evidence="1">
    <location>
        <begin position="48"/>
        <end position="76"/>
    </location>
</feature>